<feature type="compositionally biased region" description="Polar residues" evidence="1">
    <location>
        <begin position="59"/>
        <end position="82"/>
    </location>
</feature>
<keyword evidence="2" id="KW-1133">Transmembrane helix</keyword>
<organism evidence="4">
    <name type="scientific">Blastobotrys adeninivorans</name>
    <name type="common">Yeast</name>
    <name type="synonym">Arxula adeninivorans</name>
    <dbReference type="NCBI Taxonomy" id="409370"/>
    <lineage>
        <taxon>Eukaryota</taxon>
        <taxon>Fungi</taxon>
        <taxon>Dikarya</taxon>
        <taxon>Ascomycota</taxon>
        <taxon>Saccharomycotina</taxon>
        <taxon>Dipodascomycetes</taxon>
        <taxon>Dipodascales</taxon>
        <taxon>Trichomonascaceae</taxon>
        <taxon>Blastobotrys</taxon>
    </lineage>
</organism>
<evidence type="ECO:0000259" key="3">
    <source>
        <dbReference type="PROSITE" id="PS50048"/>
    </source>
</evidence>
<dbReference type="EMBL" id="HG937692">
    <property type="protein sequence ID" value="CDP36628.1"/>
    <property type="molecule type" value="Genomic_DNA"/>
</dbReference>
<evidence type="ECO:0000256" key="2">
    <source>
        <dbReference type="SAM" id="Phobius"/>
    </source>
</evidence>
<dbReference type="SMART" id="SM00066">
    <property type="entry name" value="GAL4"/>
    <property type="match status" value="1"/>
</dbReference>
<dbReference type="InterPro" id="IPR052400">
    <property type="entry name" value="Zn2-C6_fungal_TF"/>
</dbReference>
<feature type="region of interest" description="Disordered" evidence="1">
    <location>
        <begin position="42"/>
        <end position="82"/>
    </location>
</feature>
<dbReference type="PROSITE" id="PS00463">
    <property type="entry name" value="ZN2_CY6_FUNGAL_1"/>
    <property type="match status" value="1"/>
</dbReference>
<accession>A0A060T6R1</accession>
<feature type="transmembrane region" description="Helical" evidence="2">
    <location>
        <begin position="341"/>
        <end position="358"/>
    </location>
</feature>
<feature type="transmembrane region" description="Helical" evidence="2">
    <location>
        <begin position="312"/>
        <end position="329"/>
    </location>
</feature>
<dbReference type="PANTHER" id="PTHR47657">
    <property type="entry name" value="STEROL REGULATORY ELEMENT-BINDING PROTEIN ECM22"/>
    <property type="match status" value="1"/>
</dbReference>
<reference evidence="4" key="2">
    <citation type="submission" date="2014-06" db="EMBL/GenBank/DDBJ databases">
        <title>The complete genome of Blastobotrys (Arxula) adeninivorans LS3 - a yeast of biotechnological interest.</title>
        <authorList>
            <person name="Kunze G."/>
            <person name="Gaillardin C."/>
            <person name="Czernicka M."/>
            <person name="Durrens P."/>
            <person name="Martin T."/>
            <person name="Boer E."/>
            <person name="Gabaldon T."/>
            <person name="Cruz J."/>
            <person name="Talla E."/>
            <person name="Marck C."/>
            <person name="Goffeau A."/>
            <person name="Barbe V."/>
            <person name="Baret P."/>
            <person name="Baronian K."/>
            <person name="Beier S."/>
            <person name="Bleykasten C."/>
            <person name="Bode R."/>
            <person name="Casaregola S."/>
            <person name="Despons L."/>
            <person name="Fairhead C."/>
            <person name="Giersberg M."/>
            <person name="Gierski P."/>
            <person name="Hahnel U."/>
            <person name="Hartmann A."/>
            <person name="Jankowska D."/>
            <person name="Jubin C."/>
            <person name="Jung P."/>
            <person name="Lafontaine I."/>
            <person name="Leh-Louis V."/>
            <person name="Lemaire M."/>
            <person name="Marcet-Houben M."/>
            <person name="Mascher M."/>
            <person name="Morel G."/>
            <person name="Richard G.-F."/>
            <person name="Riechen J."/>
            <person name="Sacerdot C."/>
            <person name="Sarkar A."/>
            <person name="Savel G."/>
            <person name="Schacherer J."/>
            <person name="Sherman D."/>
            <person name="Straub M.-L."/>
            <person name="Stein N."/>
            <person name="Thierry A."/>
            <person name="Trautwein-Schult A."/>
            <person name="Westhof E."/>
            <person name="Worch S."/>
            <person name="Dujon B."/>
            <person name="Souciet J.-L."/>
            <person name="Wincker P."/>
            <person name="Scholz U."/>
            <person name="Neuveglise N."/>
        </authorList>
    </citation>
    <scope>NUCLEOTIDE SEQUENCE</scope>
    <source>
        <strain evidence="4">LS3</strain>
    </source>
</reference>
<dbReference type="InterPro" id="IPR036864">
    <property type="entry name" value="Zn2-C6_fun-type_DNA-bd_sf"/>
</dbReference>
<dbReference type="PhylomeDB" id="A0A060T6R1"/>
<name>A0A060T6R1_BLAAD</name>
<protein>
    <submittedName>
        <fullName evidence="4">ARAD1B17402p</fullName>
    </submittedName>
</protein>
<dbReference type="InterPro" id="IPR001138">
    <property type="entry name" value="Zn2Cys6_DnaBD"/>
</dbReference>
<evidence type="ECO:0000313" key="4">
    <source>
        <dbReference type="EMBL" id="CDP36628.1"/>
    </source>
</evidence>
<dbReference type="Gene3D" id="4.10.240.10">
    <property type="entry name" value="Zn(2)-C6 fungal-type DNA-binding domain"/>
    <property type="match status" value="1"/>
</dbReference>
<sequence length="436" mass="48959">MSTRTSHKKSRLGCIQCKERRVKCDELKPECGYCVRNGRRCEYRAPPPRRPRRKKVDTTDQSSDSSIFSVTPETASPPSSTGLVPFGGLGINTLSLPGMPAMTSSELDTFDYFINEGVIVFSTGEPHMLRMWRKHGIRIALQSDMLLSAVLSFCRTLRSFRDSFFTGGGLEIDSLRLQMAVSELRHRIAAPTPSLEGVHELLLTATVLPVQAIFDPNLPAFSFSNQLDIMGLGQGVDAIIAKHAPTADYNLLNGLQYIQPSGHVMKQVVPMSFMLFLWETFNNVRNDGLFDTEEISLYATCLKGIDDSFRGAFFIGTYLPIVGLLYGAPPPLIMRMRASEPFALLILMFIAASIRVIFAHQILLYRKWDACLVECNCRLPDEFRHYGQAALGFAYRTRFKDDYNRLSQLRELTIETMANIARQEKVVPITGPHELT</sequence>
<dbReference type="Pfam" id="PF00172">
    <property type="entry name" value="Zn_clus"/>
    <property type="match status" value="1"/>
</dbReference>
<proteinExistence type="predicted"/>
<dbReference type="PANTHER" id="PTHR47657:SF7">
    <property type="entry name" value="STEROL REGULATORY ELEMENT-BINDING PROTEIN ECM22"/>
    <property type="match status" value="1"/>
</dbReference>
<dbReference type="PROSITE" id="PS50048">
    <property type="entry name" value="ZN2_CY6_FUNGAL_2"/>
    <property type="match status" value="1"/>
</dbReference>
<feature type="domain" description="Zn(2)-C6 fungal-type" evidence="3">
    <location>
        <begin position="13"/>
        <end position="43"/>
    </location>
</feature>
<dbReference type="AlphaFoldDB" id="A0A060T6R1"/>
<evidence type="ECO:0000256" key="1">
    <source>
        <dbReference type="SAM" id="MobiDB-lite"/>
    </source>
</evidence>
<dbReference type="GO" id="GO:0000981">
    <property type="term" value="F:DNA-binding transcription factor activity, RNA polymerase II-specific"/>
    <property type="evidence" value="ECO:0007669"/>
    <property type="project" value="InterPro"/>
</dbReference>
<keyword evidence="2" id="KW-0472">Membrane</keyword>
<reference evidence="4" key="1">
    <citation type="submission" date="2014-02" db="EMBL/GenBank/DDBJ databases">
        <authorList>
            <person name="Genoscope - CEA"/>
        </authorList>
    </citation>
    <scope>NUCLEOTIDE SEQUENCE</scope>
    <source>
        <strain evidence="4">LS3</strain>
    </source>
</reference>
<gene>
    <name evidence="4" type="ORF">GNLVRS02_ARAD1B17402g</name>
</gene>
<keyword evidence="2" id="KW-0812">Transmembrane</keyword>
<dbReference type="CDD" id="cd00067">
    <property type="entry name" value="GAL4"/>
    <property type="match status" value="1"/>
</dbReference>
<dbReference type="GO" id="GO:0008270">
    <property type="term" value="F:zinc ion binding"/>
    <property type="evidence" value="ECO:0007669"/>
    <property type="project" value="InterPro"/>
</dbReference>
<dbReference type="SUPFAM" id="SSF57701">
    <property type="entry name" value="Zn2/Cys6 DNA-binding domain"/>
    <property type="match status" value="1"/>
</dbReference>